<dbReference type="NCBIfam" id="TIGR02532">
    <property type="entry name" value="IV_pilin_GFxxxE"/>
    <property type="match status" value="1"/>
</dbReference>
<dbReference type="PROSITE" id="PS00409">
    <property type="entry name" value="PROKAR_NTER_METHYL"/>
    <property type="match status" value="1"/>
</dbReference>
<dbReference type="InterPro" id="IPR012902">
    <property type="entry name" value="N_methyl_site"/>
</dbReference>
<keyword evidence="1" id="KW-0472">Membrane</keyword>
<name>A0A7V2EF52_9BACT</name>
<dbReference type="Pfam" id="PF07963">
    <property type="entry name" value="N_methyl"/>
    <property type="match status" value="1"/>
</dbReference>
<protein>
    <submittedName>
        <fullName evidence="2">Type II secretion system protein</fullName>
    </submittedName>
</protein>
<proteinExistence type="predicted"/>
<keyword evidence="1" id="KW-1133">Transmembrane helix</keyword>
<feature type="transmembrane region" description="Helical" evidence="1">
    <location>
        <begin position="25"/>
        <end position="49"/>
    </location>
</feature>
<organism evidence="2">
    <name type="scientific">Thermoanaerobaculum aquaticum</name>
    <dbReference type="NCBI Taxonomy" id="1312852"/>
    <lineage>
        <taxon>Bacteria</taxon>
        <taxon>Pseudomonadati</taxon>
        <taxon>Acidobacteriota</taxon>
        <taxon>Thermoanaerobaculia</taxon>
        <taxon>Thermoanaerobaculales</taxon>
        <taxon>Thermoanaerobaculaceae</taxon>
        <taxon>Thermoanaerobaculum</taxon>
    </lineage>
</organism>
<reference evidence="2" key="1">
    <citation type="journal article" date="2020" name="mSystems">
        <title>Genome- and Community-Level Interaction Insights into Carbon Utilization and Element Cycling Functions of Hydrothermarchaeota in Hydrothermal Sediment.</title>
        <authorList>
            <person name="Zhou Z."/>
            <person name="Liu Y."/>
            <person name="Xu W."/>
            <person name="Pan J."/>
            <person name="Luo Z.H."/>
            <person name="Li M."/>
        </authorList>
    </citation>
    <scope>NUCLEOTIDE SEQUENCE [LARGE SCALE GENOMIC DNA]</scope>
    <source>
        <strain evidence="2">SpSt-186</strain>
    </source>
</reference>
<evidence type="ECO:0000256" key="1">
    <source>
        <dbReference type="SAM" id="Phobius"/>
    </source>
</evidence>
<accession>A0A7V2EF52</accession>
<keyword evidence="1" id="KW-0812">Transmembrane</keyword>
<sequence length="177" mass="19015">MHQGQGKPAAGKPKTKAAGMTLVEILIALAILLVVTVGILQLFSLSYLVNMGSLARTDLQYRAERVAESIRYLYALSRRDPPVSIPECGITFPLTGAISKTDIPNDPTHACWGRTRFNVAQADAPFVLSYEITDGEAAGAGRVWIVTVTARPATTGVRYLGMAITAKGVRYVAQIPK</sequence>
<dbReference type="EMBL" id="DSHW01000270">
    <property type="protein sequence ID" value="HEQ88477.1"/>
    <property type="molecule type" value="Genomic_DNA"/>
</dbReference>
<evidence type="ECO:0000313" key="2">
    <source>
        <dbReference type="EMBL" id="HEQ88477.1"/>
    </source>
</evidence>
<gene>
    <name evidence="2" type="ORF">ENP06_03590</name>
</gene>
<comment type="caution">
    <text evidence="2">The sequence shown here is derived from an EMBL/GenBank/DDBJ whole genome shotgun (WGS) entry which is preliminary data.</text>
</comment>
<dbReference type="AlphaFoldDB" id="A0A7V2EF52"/>